<evidence type="ECO:0000259" key="1">
    <source>
        <dbReference type="Pfam" id="PF09350"/>
    </source>
</evidence>
<dbReference type="AlphaFoldDB" id="A0A975BRG5"/>
<name>A0A975BRG5_9BACT</name>
<dbReference type="PANTHER" id="PTHR39158:SF1">
    <property type="entry name" value="DNAJ HOMOLOG SUBFAMILY C MEMBER 28"/>
    <property type="match status" value="1"/>
</dbReference>
<dbReference type="PANTHER" id="PTHR39158">
    <property type="entry name" value="OS08G0560600 PROTEIN"/>
    <property type="match status" value="1"/>
</dbReference>
<dbReference type="InterPro" id="IPR018961">
    <property type="entry name" value="DnaJ_homolog_subfam-C_membr-28"/>
</dbReference>
<dbReference type="EMBL" id="CP061800">
    <property type="protein sequence ID" value="QTA90230.1"/>
    <property type="molecule type" value="Genomic_DNA"/>
</dbReference>
<feature type="domain" description="DnaJ homologue subfamily C member 28 conserved" evidence="1">
    <location>
        <begin position="8"/>
        <end position="73"/>
    </location>
</feature>
<proteinExistence type="predicted"/>
<protein>
    <submittedName>
        <fullName evidence="2">DUF1992</fullName>
    </submittedName>
</protein>
<dbReference type="Pfam" id="PF09350">
    <property type="entry name" value="DJC28_CD"/>
    <property type="match status" value="1"/>
</dbReference>
<dbReference type="InterPro" id="IPR052573">
    <property type="entry name" value="DnaJ_C_subfamily_28"/>
</dbReference>
<evidence type="ECO:0000313" key="2">
    <source>
        <dbReference type="EMBL" id="QTA90230.1"/>
    </source>
</evidence>
<organism evidence="2 3">
    <name type="scientific">Desulfonema magnum</name>
    <dbReference type="NCBI Taxonomy" id="45655"/>
    <lineage>
        <taxon>Bacteria</taxon>
        <taxon>Pseudomonadati</taxon>
        <taxon>Thermodesulfobacteriota</taxon>
        <taxon>Desulfobacteria</taxon>
        <taxon>Desulfobacterales</taxon>
        <taxon>Desulfococcaceae</taxon>
        <taxon>Desulfonema</taxon>
    </lineage>
</organism>
<reference evidence="2" key="1">
    <citation type="journal article" date="2021" name="Microb. Physiol.">
        <title>Proteogenomic Insights into the Physiology of Marine, Sulfate-Reducing, Filamentous Desulfonema limicola and Desulfonema magnum.</title>
        <authorList>
            <person name="Schnaars V."/>
            <person name="Wohlbrand L."/>
            <person name="Scheve S."/>
            <person name="Hinrichs C."/>
            <person name="Reinhardt R."/>
            <person name="Rabus R."/>
        </authorList>
    </citation>
    <scope>NUCLEOTIDE SEQUENCE</scope>
    <source>
        <strain evidence="2">4be13</strain>
    </source>
</reference>
<dbReference type="KEGG" id="dmm:dnm_062920"/>
<keyword evidence="3" id="KW-1185">Reference proteome</keyword>
<dbReference type="RefSeq" id="WP_207678524.1">
    <property type="nucleotide sequence ID" value="NZ_CP061800.1"/>
</dbReference>
<dbReference type="Proteomes" id="UP000663722">
    <property type="component" value="Chromosome"/>
</dbReference>
<accession>A0A975BRG5</accession>
<evidence type="ECO:0000313" key="3">
    <source>
        <dbReference type="Proteomes" id="UP000663722"/>
    </source>
</evidence>
<gene>
    <name evidence="2" type="ORF">dnm_062920</name>
</gene>
<sequence length="131" mass="15106">MFTGFEKIVEERIKKAQKKGEFENLPGSGEPIVLENDGHIPEDLRLAYKILKNADCVPPEIELKKEIRQTEDILSGMEDTTEKYKTMKKLNFLIMKLNSIRDTSIVFEVPQKYMTKLTGRVKSKNSADKKK</sequence>